<dbReference type="InterPro" id="IPR037185">
    <property type="entry name" value="EmrE-like"/>
</dbReference>
<proteinExistence type="predicted"/>
<feature type="transmembrane region" description="Helical" evidence="1">
    <location>
        <begin position="71"/>
        <end position="89"/>
    </location>
</feature>
<comment type="caution">
    <text evidence="3">The sequence shown here is derived from an EMBL/GenBank/DDBJ whole genome shotgun (WGS) entry which is preliminary data.</text>
</comment>
<evidence type="ECO:0000313" key="4">
    <source>
        <dbReference type="Proteomes" id="UP000176253"/>
    </source>
</evidence>
<keyword evidence="1" id="KW-1133">Transmembrane helix</keyword>
<dbReference type="Gene3D" id="1.10.3730.20">
    <property type="match status" value="1"/>
</dbReference>
<protein>
    <recommendedName>
        <fullName evidence="2">EamA domain-containing protein</fullName>
    </recommendedName>
</protein>
<keyword evidence="1" id="KW-0812">Transmembrane</keyword>
<dbReference type="AlphaFoldDB" id="A0A1F5ZYC2"/>
<dbReference type="Proteomes" id="UP000176253">
    <property type="component" value="Unassembled WGS sequence"/>
</dbReference>
<feature type="transmembrane region" description="Helical" evidence="1">
    <location>
        <begin position="44"/>
        <end position="64"/>
    </location>
</feature>
<organism evidence="3 4">
    <name type="scientific">Candidatus Gottesmanbacteria bacterium RIFCSPHIGHO2_02_FULL_39_14</name>
    <dbReference type="NCBI Taxonomy" id="1798383"/>
    <lineage>
        <taxon>Bacteria</taxon>
        <taxon>Candidatus Gottesmaniibacteriota</taxon>
    </lineage>
</organism>
<evidence type="ECO:0000313" key="3">
    <source>
        <dbReference type="EMBL" id="OGG17441.1"/>
    </source>
</evidence>
<feature type="domain" description="EamA" evidence="2">
    <location>
        <begin position="11"/>
        <end position="88"/>
    </location>
</feature>
<feature type="transmembrane region" description="Helical" evidence="1">
    <location>
        <begin position="20"/>
        <end position="38"/>
    </location>
</feature>
<dbReference type="EMBL" id="MFJM01000034">
    <property type="protein sequence ID" value="OGG17441.1"/>
    <property type="molecule type" value="Genomic_DNA"/>
</dbReference>
<evidence type="ECO:0000256" key="1">
    <source>
        <dbReference type="SAM" id="Phobius"/>
    </source>
</evidence>
<accession>A0A1F5ZYC2</accession>
<reference evidence="3 4" key="1">
    <citation type="journal article" date="2016" name="Nat. Commun.">
        <title>Thousands of microbial genomes shed light on interconnected biogeochemical processes in an aquifer system.</title>
        <authorList>
            <person name="Anantharaman K."/>
            <person name="Brown C.T."/>
            <person name="Hug L.A."/>
            <person name="Sharon I."/>
            <person name="Castelle C.J."/>
            <person name="Probst A.J."/>
            <person name="Thomas B.C."/>
            <person name="Singh A."/>
            <person name="Wilkins M.J."/>
            <person name="Karaoz U."/>
            <person name="Brodie E.L."/>
            <person name="Williams K.H."/>
            <person name="Hubbard S.S."/>
            <person name="Banfield J.F."/>
        </authorList>
    </citation>
    <scope>NUCLEOTIDE SEQUENCE [LARGE SCALE GENOMIC DNA]</scope>
</reference>
<keyword evidence="1" id="KW-0472">Membrane</keyword>
<dbReference type="InterPro" id="IPR000620">
    <property type="entry name" value="EamA_dom"/>
</dbReference>
<dbReference type="GO" id="GO:0016020">
    <property type="term" value="C:membrane"/>
    <property type="evidence" value="ECO:0007669"/>
    <property type="project" value="InterPro"/>
</dbReference>
<name>A0A1F5ZYC2_9BACT</name>
<evidence type="ECO:0000259" key="2">
    <source>
        <dbReference type="Pfam" id="PF00892"/>
    </source>
</evidence>
<sequence length="90" mass="9881">MTKSKETISIEWRNYKSKAILNGVLVLGGYLLILMAFTMGKVSYITGLRQISIVFAVLLGGHILKEKHKSIRLIAASIIFLGAFLISTAV</sequence>
<dbReference type="SUPFAM" id="SSF103481">
    <property type="entry name" value="Multidrug resistance efflux transporter EmrE"/>
    <property type="match status" value="1"/>
</dbReference>
<dbReference type="Pfam" id="PF00892">
    <property type="entry name" value="EamA"/>
    <property type="match status" value="1"/>
</dbReference>
<dbReference type="STRING" id="1798383.A3D78_03630"/>
<gene>
    <name evidence="3" type="ORF">A3D78_03630</name>
</gene>